<dbReference type="InterPro" id="IPR036397">
    <property type="entry name" value="RNaseH_sf"/>
</dbReference>
<dbReference type="PANTHER" id="PTHR42648:SF31">
    <property type="entry name" value="RNA-DIRECTED DNA POLYMERASE"/>
    <property type="match status" value="1"/>
</dbReference>
<organism evidence="3 4">
    <name type="scientific">Paspalum notatum var. saurae</name>
    <dbReference type="NCBI Taxonomy" id="547442"/>
    <lineage>
        <taxon>Eukaryota</taxon>
        <taxon>Viridiplantae</taxon>
        <taxon>Streptophyta</taxon>
        <taxon>Embryophyta</taxon>
        <taxon>Tracheophyta</taxon>
        <taxon>Spermatophyta</taxon>
        <taxon>Magnoliopsida</taxon>
        <taxon>Liliopsida</taxon>
        <taxon>Poales</taxon>
        <taxon>Poaceae</taxon>
        <taxon>PACMAD clade</taxon>
        <taxon>Panicoideae</taxon>
        <taxon>Andropogonodae</taxon>
        <taxon>Paspaleae</taxon>
        <taxon>Paspalinae</taxon>
        <taxon>Paspalum</taxon>
    </lineage>
</organism>
<evidence type="ECO:0000313" key="4">
    <source>
        <dbReference type="Proteomes" id="UP001341281"/>
    </source>
</evidence>
<dbReference type="GO" id="GO:0008233">
    <property type="term" value="F:peptidase activity"/>
    <property type="evidence" value="ECO:0007669"/>
    <property type="project" value="UniProtKB-KW"/>
</dbReference>
<evidence type="ECO:0000259" key="2">
    <source>
        <dbReference type="PROSITE" id="PS50994"/>
    </source>
</evidence>
<dbReference type="Pfam" id="PF22936">
    <property type="entry name" value="Pol_BBD"/>
    <property type="match status" value="1"/>
</dbReference>
<dbReference type="GO" id="GO:0006508">
    <property type="term" value="P:proteolysis"/>
    <property type="evidence" value="ECO:0007669"/>
    <property type="project" value="UniProtKB-KW"/>
</dbReference>
<dbReference type="Pfam" id="PF00665">
    <property type="entry name" value="rve"/>
    <property type="match status" value="1"/>
</dbReference>
<protein>
    <recommendedName>
        <fullName evidence="2">Integrase catalytic domain-containing protein</fullName>
    </recommendedName>
</protein>
<evidence type="ECO:0000256" key="1">
    <source>
        <dbReference type="ARBA" id="ARBA00022670"/>
    </source>
</evidence>
<dbReference type="GO" id="GO:0015074">
    <property type="term" value="P:DNA integration"/>
    <property type="evidence" value="ECO:0007669"/>
    <property type="project" value="InterPro"/>
</dbReference>
<dbReference type="Gene3D" id="3.30.420.10">
    <property type="entry name" value="Ribonuclease H-like superfamily/Ribonuclease H"/>
    <property type="match status" value="1"/>
</dbReference>
<dbReference type="GO" id="GO:0003676">
    <property type="term" value="F:nucleic acid binding"/>
    <property type="evidence" value="ECO:0007669"/>
    <property type="project" value="InterPro"/>
</dbReference>
<dbReference type="InterPro" id="IPR054722">
    <property type="entry name" value="PolX-like_BBD"/>
</dbReference>
<dbReference type="InterPro" id="IPR057670">
    <property type="entry name" value="SH3_retrovirus"/>
</dbReference>
<evidence type="ECO:0000313" key="3">
    <source>
        <dbReference type="EMBL" id="WVZ92207.1"/>
    </source>
</evidence>
<dbReference type="InterPro" id="IPR012337">
    <property type="entry name" value="RNaseH-like_sf"/>
</dbReference>
<keyword evidence="1" id="KW-0645">Protease</keyword>
<reference evidence="3 4" key="1">
    <citation type="submission" date="2024-02" db="EMBL/GenBank/DDBJ databases">
        <title>High-quality chromosome-scale genome assembly of Pensacola bahiagrass (Paspalum notatum Flugge var. saurae).</title>
        <authorList>
            <person name="Vega J.M."/>
            <person name="Podio M."/>
            <person name="Orjuela J."/>
            <person name="Siena L.A."/>
            <person name="Pessino S.C."/>
            <person name="Combes M.C."/>
            <person name="Mariac C."/>
            <person name="Albertini E."/>
            <person name="Pupilli F."/>
            <person name="Ortiz J.P.A."/>
            <person name="Leblanc O."/>
        </authorList>
    </citation>
    <scope>NUCLEOTIDE SEQUENCE [LARGE SCALE GENOMIC DNA]</scope>
    <source>
        <strain evidence="3">R1</strain>
        <tissue evidence="3">Leaf</tissue>
    </source>
</reference>
<dbReference type="InterPro" id="IPR025724">
    <property type="entry name" value="GAG-pre-integrase_dom"/>
</dbReference>
<accession>A0AAQ3ULJ8</accession>
<dbReference type="InterPro" id="IPR039537">
    <property type="entry name" value="Retrotran_Ty1/copia-like"/>
</dbReference>
<dbReference type="EMBL" id="CP144753">
    <property type="protein sequence ID" value="WVZ92207.1"/>
    <property type="molecule type" value="Genomic_DNA"/>
</dbReference>
<dbReference type="SUPFAM" id="SSF53098">
    <property type="entry name" value="Ribonuclease H-like"/>
    <property type="match status" value="1"/>
</dbReference>
<dbReference type="Proteomes" id="UP001341281">
    <property type="component" value="Chromosome 09"/>
</dbReference>
<keyword evidence="4" id="KW-1185">Reference proteome</keyword>
<keyword evidence="1" id="KW-0378">Hydrolase</keyword>
<proteinExistence type="predicted"/>
<dbReference type="InterPro" id="IPR001584">
    <property type="entry name" value="Integrase_cat-core"/>
</dbReference>
<feature type="domain" description="Integrase catalytic" evidence="2">
    <location>
        <begin position="257"/>
        <end position="422"/>
    </location>
</feature>
<name>A0AAQ3ULJ8_PASNO</name>
<sequence length="515" mass="58102">MEGNRIEQVFKKLAELFTAKELEELAQVFLSKSAELMLASTWPNEWNNSSRREETSTVLGNLINLARPGTGTFNANWILDLGASRHVTGASSEFASYTRFPPTRKETIQTADETAQPIRGVGTVKCTSSITLSSVLYVPSFHVNLVSISALVDHMDCRVTHDRENCLIEDRATGRMLGSGIRRNGLWFLDRSIEKSSCTALAVATSEEEAKVILQHCRLGHLSFDTVCKAFPDMMSKVDKGKLVCDACEYGKHTGLRSTVPFLLVHSDVWTSPVVSISGMKYFVTFIDCYSCMTWVYLTRHKNEVLKCFKDFYACIKTQFNTQVRMIRTDNGTEYVNDEFSTFLSAEGILHQTSCLGTPPQNGVAERKNRHLLEISQSLMFTMNVPKFLWSEAVLTATYLINRTPSRVLEMKTPYEMIFGRNEFILPLKVFGCTCFVRDHRPSVGKLDPRAMKCIFVGYSSSQKGYKCWSPSERRLFVSMDVTFRESEPFYGEKTDLAPGISKALTHNSSFKLVI</sequence>
<dbReference type="Pfam" id="PF25597">
    <property type="entry name" value="SH3_retrovirus"/>
    <property type="match status" value="1"/>
</dbReference>
<gene>
    <name evidence="3" type="ORF">U9M48_038290</name>
</gene>
<dbReference type="Pfam" id="PF13976">
    <property type="entry name" value="gag_pre-integrs"/>
    <property type="match status" value="1"/>
</dbReference>
<dbReference type="PROSITE" id="PS50994">
    <property type="entry name" value="INTEGRASE"/>
    <property type="match status" value="1"/>
</dbReference>
<dbReference type="PANTHER" id="PTHR42648">
    <property type="entry name" value="TRANSPOSASE, PUTATIVE-RELATED"/>
    <property type="match status" value="1"/>
</dbReference>
<dbReference type="AlphaFoldDB" id="A0AAQ3ULJ8"/>